<dbReference type="EMBL" id="CAKLPX010000001">
    <property type="protein sequence ID" value="CAH0991596.1"/>
    <property type="molecule type" value="Genomic_DNA"/>
</dbReference>
<dbReference type="Gene3D" id="2.40.50.200">
    <property type="entry name" value="Bacterial OB-fold"/>
    <property type="match status" value="1"/>
</dbReference>
<dbReference type="InterPro" id="IPR036700">
    <property type="entry name" value="BOBF_sf"/>
</dbReference>
<dbReference type="SUPFAM" id="SSF101756">
    <property type="entry name" value="Hypothetical protein YgiW"/>
    <property type="match status" value="1"/>
</dbReference>
<reference evidence="3" key="1">
    <citation type="submission" date="2021-12" db="EMBL/GenBank/DDBJ databases">
        <authorList>
            <person name="Rodrigo-Torres L."/>
            <person name="Arahal R. D."/>
            <person name="Lucena T."/>
        </authorList>
    </citation>
    <scope>NUCLEOTIDE SEQUENCE</scope>
    <source>
        <strain evidence="3">CECT 8267</strain>
    </source>
</reference>
<organism evidence="3 4">
    <name type="scientific">Sinobacterium norvegicum</name>
    <dbReference type="NCBI Taxonomy" id="1641715"/>
    <lineage>
        <taxon>Bacteria</taxon>
        <taxon>Pseudomonadati</taxon>
        <taxon>Pseudomonadota</taxon>
        <taxon>Gammaproteobacteria</taxon>
        <taxon>Cellvibrionales</taxon>
        <taxon>Spongiibacteraceae</taxon>
        <taxon>Sinobacterium</taxon>
    </lineage>
</organism>
<accession>A0ABN8EGM1</accession>
<comment type="caution">
    <text evidence="3">The sequence shown here is derived from an EMBL/GenBank/DDBJ whole genome shotgun (WGS) entry which is preliminary data.</text>
</comment>
<evidence type="ECO:0000256" key="2">
    <source>
        <dbReference type="SAM" id="SignalP"/>
    </source>
</evidence>
<dbReference type="NCBIfam" id="NF033674">
    <property type="entry name" value="stress_OB_fold"/>
    <property type="match status" value="1"/>
</dbReference>
<dbReference type="Proteomes" id="UP000838100">
    <property type="component" value="Unassembled WGS sequence"/>
</dbReference>
<sequence>MHKPLLALFTAALISLSANAQFEGPSDQVLISVKQIEQLSDDTDVVLEGRLVKKLKNENYLFEDQSGSITVEIDDEDFKGMKVTPDNVVRIEGEVETSLTKPTTVEVDRITVIK</sequence>
<evidence type="ECO:0000313" key="3">
    <source>
        <dbReference type="EMBL" id="CAH0991596.1"/>
    </source>
</evidence>
<keyword evidence="1 2" id="KW-0732">Signal</keyword>
<dbReference type="Pfam" id="PF04076">
    <property type="entry name" value="BOF"/>
    <property type="match status" value="1"/>
</dbReference>
<protein>
    <submittedName>
        <fullName evidence="3">Protein YgiW</fullName>
    </submittedName>
</protein>
<dbReference type="PANTHER" id="PTHR36571">
    <property type="entry name" value="PROTEIN YGIW"/>
    <property type="match status" value="1"/>
</dbReference>
<proteinExistence type="predicted"/>
<gene>
    <name evidence="3" type="primary">ygiW</name>
    <name evidence="3" type="ORF">SIN8267_01705</name>
</gene>
<dbReference type="RefSeq" id="WP_237444241.1">
    <property type="nucleotide sequence ID" value="NZ_CAKLPX010000001.1"/>
</dbReference>
<evidence type="ECO:0000313" key="4">
    <source>
        <dbReference type="Proteomes" id="UP000838100"/>
    </source>
</evidence>
<feature type="signal peptide" evidence="2">
    <location>
        <begin position="1"/>
        <end position="20"/>
    </location>
</feature>
<feature type="chain" id="PRO_5046890939" evidence="2">
    <location>
        <begin position="21"/>
        <end position="114"/>
    </location>
</feature>
<dbReference type="InterPro" id="IPR005220">
    <property type="entry name" value="CarO-like"/>
</dbReference>
<keyword evidence="4" id="KW-1185">Reference proteome</keyword>
<name>A0ABN8EGM1_9GAMM</name>
<dbReference type="PANTHER" id="PTHR36571:SF1">
    <property type="entry name" value="PROTEIN YGIW"/>
    <property type="match status" value="1"/>
</dbReference>
<evidence type="ECO:0000256" key="1">
    <source>
        <dbReference type="ARBA" id="ARBA00022729"/>
    </source>
</evidence>